<dbReference type="AlphaFoldDB" id="A0AAV9J4Y5"/>
<comment type="caution">
    <text evidence="3">The sequence shown here is derived from an EMBL/GenBank/DDBJ whole genome shotgun (WGS) entry which is preliminary data.</text>
</comment>
<feature type="transmembrane region" description="Helical" evidence="2">
    <location>
        <begin position="57"/>
        <end position="81"/>
    </location>
</feature>
<protein>
    <submittedName>
        <fullName evidence="3">Uncharacterized protein</fullName>
    </submittedName>
</protein>
<sequence>MFGSRDSQRQTSTAGVPLVPLSARTSQQSYSPKDERNPPPKGWPSGPRQCRPTVSDIVAELACDVVFIALSMLFLVFGFIVKTHDQAPVAQHGLLTQRLLEATKYGPTIFPILYAAVVGRAVKGFLSWRLERGERLGVLDLLAGSSTLVNAVTTQLTLRIASVAGPLLVVLWALSPLGGQASLRVMTVGNTTISRPDSFQYMVQNRSFAPFDTADDASEIAVIDGIFVASLLSPWKTKLSTVDTWGNVKIPMIEALENSLTSDSDGWYTPVATEMVYSSLIGTPIASIQDTDINTTLTIETSYWRLECPVLANADQPPNTNISESPWAAANGMSGTLASNTTYPRVMPSNETQLLAEESTPIPDDLSPRTIVYNTWDNDANYTKTGSICQIYTTYVEAEVSCAGLTCAASQLRRSTLPHPPAAWTFFDAGSFTWGHFASIFVALINGHSATATGVQLYFVDPQSPFDVNFDKALSTLAPQVYATRFAQLLNSVWAATVGMYAIPDGISAETASQDETTLEETYVAKYANATGTAIRSVEVIQCHNGWLAALSAASLVMVVASLAAPLLRALKHAPDFTLNVSTMVRDNPYVGLPATGSTLTSAERARLAKHMRVRFGDVAAEDEVGHIAVGSVGAGHHVARARKGRLYE</sequence>
<gene>
    <name evidence="3" type="ORF">LTR36_010421</name>
</gene>
<dbReference type="EMBL" id="JAVFHQ010000085">
    <property type="protein sequence ID" value="KAK4539710.1"/>
    <property type="molecule type" value="Genomic_DNA"/>
</dbReference>
<evidence type="ECO:0000256" key="2">
    <source>
        <dbReference type="SAM" id="Phobius"/>
    </source>
</evidence>
<evidence type="ECO:0000256" key="1">
    <source>
        <dbReference type="SAM" id="MobiDB-lite"/>
    </source>
</evidence>
<keyword evidence="2" id="KW-1133">Transmembrane helix</keyword>
<evidence type="ECO:0000313" key="3">
    <source>
        <dbReference type="EMBL" id="KAK4539710.1"/>
    </source>
</evidence>
<keyword evidence="4" id="KW-1185">Reference proteome</keyword>
<name>A0AAV9J4Y5_9PEZI</name>
<organism evidence="3 4">
    <name type="scientific">Oleoguttula mirabilis</name>
    <dbReference type="NCBI Taxonomy" id="1507867"/>
    <lineage>
        <taxon>Eukaryota</taxon>
        <taxon>Fungi</taxon>
        <taxon>Dikarya</taxon>
        <taxon>Ascomycota</taxon>
        <taxon>Pezizomycotina</taxon>
        <taxon>Dothideomycetes</taxon>
        <taxon>Dothideomycetidae</taxon>
        <taxon>Mycosphaerellales</taxon>
        <taxon>Teratosphaeriaceae</taxon>
        <taxon>Oleoguttula</taxon>
    </lineage>
</organism>
<proteinExistence type="predicted"/>
<keyword evidence="2" id="KW-0472">Membrane</keyword>
<feature type="region of interest" description="Disordered" evidence="1">
    <location>
        <begin position="1"/>
        <end position="49"/>
    </location>
</feature>
<dbReference type="Proteomes" id="UP001324427">
    <property type="component" value="Unassembled WGS sequence"/>
</dbReference>
<reference evidence="3 4" key="1">
    <citation type="submission" date="2021-11" db="EMBL/GenBank/DDBJ databases">
        <title>Black yeast isolated from Biological Soil Crust.</title>
        <authorList>
            <person name="Kurbessoian T."/>
        </authorList>
    </citation>
    <scope>NUCLEOTIDE SEQUENCE [LARGE SCALE GENOMIC DNA]</scope>
    <source>
        <strain evidence="3 4">CCFEE 5522</strain>
    </source>
</reference>
<evidence type="ECO:0000313" key="4">
    <source>
        <dbReference type="Proteomes" id="UP001324427"/>
    </source>
</evidence>
<keyword evidence="2" id="KW-0812">Transmembrane</keyword>
<accession>A0AAV9J4Y5</accession>